<evidence type="ECO:0000256" key="3">
    <source>
        <dbReference type="ARBA" id="ARBA00022448"/>
    </source>
</evidence>
<name>A0ABX3H568_PAEBO</name>
<protein>
    <submittedName>
        <fullName evidence="9">AI-2E family transporter</fullName>
    </submittedName>
</protein>
<keyword evidence="3" id="KW-0813">Transport</keyword>
<organism evidence="9 10">
    <name type="scientific">Paenibacillus borealis</name>
    <dbReference type="NCBI Taxonomy" id="160799"/>
    <lineage>
        <taxon>Bacteria</taxon>
        <taxon>Bacillati</taxon>
        <taxon>Bacillota</taxon>
        <taxon>Bacilli</taxon>
        <taxon>Bacillales</taxon>
        <taxon>Paenibacillaceae</taxon>
        <taxon>Paenibacillus</taxon>
    </lineage>
</organism>
<feature type="transmembrane region" description="Helical" evidence="8">
    <location>
        <begin position="7"/>
        <end position="30"/>
    </location>
</feature>
<evidence type="ECO:0000256" key="7">
    <source>
        <dbReference type="ARBA" id="ARBA00023136"/>
    </source>
</evidence>
<keyword evidence="6 8" id="KW-1133">Transmembrane helix</keyword>
<feature type="transmembrane region" description="Helical" evidence="8">
    <location>
        <begin position="268"/>
        <end position="289"/>
    </location>
</feature>
<dbReference type="EMBL" id="MPTB01000025">
    <property type="protein sequence ID" value="OMD45566.1"/>
    <property type="molecule type" value="Genomic_DNA"/>
</dbReference>
<comment type="caution">
    <text evidence="9">The sequence shown here is derived from an EMBL/GenBank/DDBJ whole genome shotgun (WGS) entry which is preliminary data.</text>
</comment>
<reference evidence="9 10" key="1">
    <citation type="submission" date="2016-10" db="EMBL/GenBank/DDBJ databases">
        <title>Paenibacillus species isolates.</title>
        <authorList>
            <person name="Beno S.M."/>
        </authorList>
    </citation>
    <scope>NUCLEOTIDE SEQUENCE [LARGE SCALE GENOMIC DNA]</scope>
    <source>
        <strain evidence="9 10">FSL H7-0744</strain>
    </source>
</reference>
<evidence type="ECO:0000256" key="8">
    <source>
        <dbReference type="SAM" id="Phobius"/>
    </source>
</evidence>
<dbReference type="InterPro" id="IPR002549">
    <property type="entry name" value="AI-2E-like"/>
</dbReference>
<feature type="transmembrane region" description="Helical" evidence="8">
    <location>
        <begin position="154"/>
        <end position="180"/>
    </location>
</feature>
<evidence type="ECO:0000256" key="4">
    <source>
        <dbReference type="ARBA" id="ARBA00022475"/>
    </source>
</evidence>
<feature type="transmembrane region" description="Helical" evidence="8">
    <location>
        <begin position="309"/>
        <end position="340"/>
    </location>
</feature>
<keyword evidence="5 8" id="KW-0812">Transmembrane</keyword>
<feature type="transmembrane region" description="Helical" evidence="8">
    <location>
        <begin position="217"/>
        <end position="236"/>
    </location>
</feature>
<accession>A0ABX3H568</accession>
<keyword evidence="10" id="KW-1185">Reference proteome</keyword>
<dbReference type="Proteomes" id="UP000187412">
    <property type="component" value="Unassembled WGS sequence"/>
</dbReference>
<evidence type="ECO:0000313" key="9">
    <source>
        <dbReference type="EMBL" id="OMD45566.1"/>
    </source>
</evidence>
<comment type="subcellular location">
    <subcellularLocation>
        <location evidence="1">Cell membrane</location>
        <topology evidence="1">Multi-pass membrane protein</topology>
    </subcellularLocation>
</comment>
<keyword evidence="7 8" id="KW-0472">Membrane</keyword>
<evidence type="ECO:0000256" key="5">
    <source>
        <dbReference type="ARBA" id="ARBA00022692"/>
    </source>
</evidence>
<keyword evidence="4" id="KW-1003">Cell membrane</keyword>
<dbReference type="RefSeq" id="WP_076112368.1">
    <property type="nucleotide sequence ID" value="NZ_MPTB01000025.1"/>
</dbReference>
<dbReference type="PANTHER" id="PTHR21716">
    <property type="entry name" value="TRANSMEMBRANE PROTEIN"/>
    <property type="match status" value="1"/>
</dbReference>
<gene>
    <name evidence="9" type="ORF">BSK56_19485</name>
</gene>
<evidence type="ECO:0000313" key="10">
    <source>
        <dbReference type="Proteomes" id="UP000187412"/>
    </source>
</evidence>
<feature type="transmembrane region" description="Helical" evidence="8">
    <location>
        <begin position="74"/>
        <end position="92"/>
    </location>
</feature>
<dbReference type="Pfam" id="PF01594">
    <property type="entry name" value="AI-2E_transport"/>
    <property type="match status" value="1"/>
</dbReference>
<evidence type="ECO:0000256" key="1">
    <source>
        <dbReference type="ARBA" id="ARBA00004651"/>
    </source>
</evidence>
<evidence type="ECO:0000256" key="6">
    <source>
        <dbReference type="ARBA" id="ARBA00022989"/>
    </source>
</evidence>
<proteinExistence type="inferred from homology"/>
<feature type="transmembrane region" description="Helical" evidence="8">
    <location>
        <begin position="242"/>
        <end position="261"/>
    </location>
</feature>
<evidence type="ECO:0000256" key="2">
    <source>
        <dbReference type="ARBA" id="ARBA00009773"/>
    </source>
</evidence>
<comment type="similarity">
    <text evidence="2">Belongs to the autoinducer-2 exporter (AI-2E) (TC 2.A.86) family.</text>
</comment>
<dbReference type="PANTHER" id="PTHR21716:SF53">
    <property type="entry name" value="PERMEASE PERM-RELATED"/>
    <property type="match status" value="1"/>
</dbReference>
<feature type="transmembrane region" description="Helical" evidence="8">
    <location>
        <begin position="36"/>
        <end position="54"/>
    </location>
</feature>
<sequence length="359" mass="40265">MKNVNKFLTIGKAILLVLAIIYVGSLVDFIFKPFKALTGVILIPMLLAVFFYYILRPLIPLLEKWKLKRTPAILLIYLFLFIIVMAFFGGVWPPLKSQLINLVQNAPHLFNLLNDKIVELEKTGVFSKIFPEDFSLLSQLNEYLNKGFTLLTSYVTGLFSAVSNLAIILFTFPILLFYMLKEGDKFGKIIVRAVPKRSREKISTITKEIDAALSSYIVSRVVVNLALGVLMYFGFLLIGLPYALVLTLIAVIMNFIPYFGAIISSVPIVIVGLVESPAVGLWALVIILLAQQVQDNIISPLVFGKSLDIHPITTTVLVLGVGNFFGFIGMLIIIPVYMVIKIISKHTYHLFFKEKWEGL</sequence>